<name>A0ABY7K0C2_9ACTN</name>
<accession>A0ABY7K0C2</accession>
<dbReference type="InterPro" id="IPR006311">
    <property type="entry name" value="TAT_signal"/>
</dbReference>
<comment type="cofactor">
    <cofactor evidence="9">
        <name>[2Fe-2S] cluster</name>
        <dbReference type="ChEBI" id="CHEBI:190135"/>
    </cofactor>
</comment>
<evidence type="ECO:0000256" key="7">
    <source>
        <dbReference type="ARBA" id="ARBA00023157"/>
    </source>
</evidence>
<evidence type="ECO:0000256" key="6">
    <source>
        <dbReference type="ARBA" id="ARBA00023014"/>
    </source>
</evidence>
<sequence>MDHDLVVTRRTVLAAGAAGAGSVALAACGSGGPPSAARSGAPVAAADTPLVTLADITVGEAASAKLPDGSPVIVARPTENTAACFSAICTHMGCTVAPAGRQLHCPCHGSVYDATTGQVVHGPAPRALAKVSVHVAGGRVLTG</sequence>
<keyword evidence="5" id="KW-0408">Iron</keyword>
<dbReference type="InterPro" id="IPR005805">
    <property type="entry name" value="Rieske_Fe-S_prot_C"/>
</dbReference>
<evidence type="ECO:0000256" key="1">
    <source>
        <dbReference type="ARBA" id="ARBA00002494"/>
    </source>
</evidence>
<dbReference type="InterPro" id="IPR014349">
    <property type="entry name" value="Rieske_Fe-S_prot"/>
</dbReference>
<keyword evidence="12" id="KW-1185">Reference proteome</keyword>
<gene>
    <name evidence="11" type="ORF">M6B22_21340</name>
</gene>
<dbReference type="Pfam" id="PF00355">
    <property type="entry name" value="Rieske"/>
    <property type="match status" value="1"/>
</dbReference>
<feature type="domain" description="Rieske" evidence="10">
    <location>
        <begin position="48"/>
        <end position="142"/>
    </location>
</feature>
<dbReference type="SUPFAM" id="SSF50022">
    <property type="entry name" value="ISP domain"/>
    <property type="match status" value="1"/>
</dbReference>
<evidence type="ECO:0000256" key="5">
    <source>
        <dbReference type="ARBA" id="ARBA00023004"/>
    </source>
</evidence>
<evidence type="ECO:0000256" key="9">
    <source>
        <dbReference type="ARBA" id="ARBA00034078"/>
    </source>
</evidence>
<dbReference type="Proteomes" id="UP001164693">
    <property type="component" value="Chromosome"/>
</dbReference>
<keyword evidence="4" id="KW-0479">Metal-binding</keyword>
<organism evidence="11 12">
    <name type="scientific">Jatrophihabitans cynanchi</name>
    <dbReference type="NCBI Taxonomy" id="2944128"/>
    <lineage>
        <taxon>Bacteria</taxon>
        <taxon>Bacillati</taxon>
        <taxon>Actinomycetota</taxon>
        <taxon>Actinomycetes</taxon>
        <taxon>Jatrophihabitantales</taxon>
        <taxon>Jatrophihabitantaceae</taxon>
        <taxon>Jatrophihabitans</taxon>
    </lineage>
</organism>
<dbReference type="PROSITE" id="PS51318">
    <property type="entry name" value="TAT"/>
    <property type="match status" value="1"/>
</dbReference>
<evidence type="ECO:0000256" key="2">
    <source>
        <dbReference type="ARBA" id="ARBA00015816"/>
    </source>
</evidence>
<dbReference type="InterPro" id="IPR036922">
    <property type="entry name" value="Rieske_2Fe-2S_sf"/>
</dbReference>
<keyword evidence="3" id="KW-0001">2Fe-2S</keyword>
<comment type="function">
    <text evidence="1">Iron-sulfur subunit of the cytochrome bc1 complex, an essential component of the respiratory electron transport chain required for ATP synthesis. The bc1 complex catalyzes the oxidation of menaquinol and the reduction of cytochrome c in the respiratory chain. The bc1 complex operates through a Q-cycle mechanism that couples electron transfer to generation of the proton gradient that drives ATP synthesis.</text>
</comment>
<reference evidence="11" key="1">
    <citation type="submission" date="2022-05" db="EMBL/GenBank/DDBJ databases">
        <title>Jatrophihabitans sp. SB3-54 whole genome sequence.</title>
        <authorList>
            <person name="Suh M.K."/>
            <person name="Eom M.K."/>
            <person name="Kim J.S."/>
            <person name="Kim H.S."/>
            <person name="Do H.E."/>
            <person name="Shin Y.K."/>
            <person name="Lee J.-S."/>
        </authorList>
    </citation>
    <scope>NUCLEOTIDE SEQUENCE</scope>
    <source>
        <strain evidence="11">SB3-54</strain>
    </source>
</reference>
<dbReference type="RefSeq" id="WP_269443572.1">
    <property type="nucleotide sequence ID" value="NZ_CP097463.1"/>
</dbReference>
<evidence type="ECO:0000256" key="4">
    <source>
        <dbReference type="ARBA" id="ARBA00022723"/>
    </source>
</evidence>
<keyword evidence="7" id="KW-1015">Disulfide bond</keyword>
<protein>
    <recommendedName>
        <fullName evidence="2">Cytochrome bc1 complex Rieske iron-sulfur subunit</fullName>
    </recommendedName>
    <alternativeName>
        <fullName evidence="8">Cytochrome bc1 reductase complex subunit QcrA</fullName>
    </alternativeName>
</protein>
<evidence type="ECO:0000259" key="10">
    <source>
        <dbReference type="PROSITE" id="PS51296"/>
    </source>
</evidence>
<evidence type="ECO:0000313" key="11">
    <source>
        <dbReference type="EMBL" id="WAX57037.1"/>
    </source>
</evidence>
<evidence type="ECO:0000256" key="8">
    <source>
        <dbReference type="ARBA" id="ARBA00029586"/>
    </source>
</evidence>
<dbReference type="CDD" id="cd03467">
    <property type="entry name" value="Rieske"/>
    <property type="match status" value="1"/>
</dbReference>
<dbReference type="PRINTS" id="PR00162">
    <property type="entry name" value="RIESKE"/>
</dbReference>
<dbReference type="PANTHER" id="PTHR10134">
    <property type="entry name" value="CYTOCHROME B-C1 COMPLEX SUBUNIT RIESKE, MITOCHONDRIAL"/>
    <property type="match status" value="1"/>
</dbReference>
<keyword evidence="6" id="KW-0411">Iron-sulfur</keyword>
<evidence type="ECO:0000313" key="12">
    <source>
        <dbReference type="Proteomes" id="UP001164693"/>
    </source>
</evidence>
<dbReference type="EMBL" id="CP097463">
    <property type="protein sequence ID" value="WAX57037.1"/>
    <property type="molecule type" value="Genomic_DNA"/>
</dbReference>
<proteinExistence type="predicted"/>
<dbReference type="Gene3D" id="2.102.10.10">
    <property type="entry name" value="Rieske [2Fe-2S] iron-sulphur domain"/>
    <property type="match status" value="1"/>
</dbReference>
<dbReference type="InterPro" id="IPR017941">
    <property type="entry name" value="Rieske_2Fe-2S"/>
</dbReference>
<dbReference type="PROSITE" id="PS51296">
    <property type="entry name" value="RIESKE"/>
    <property type="match status" value="1"/>
</dbReference>
<evidence type="ECO:0000256" key="3">
    <source>
        <dbReference type="ARBA" id="ARBA00022714"/>
    </source>
</evidence>